<dbReference type="PANTHER" id="PTHR33362:SF5">
    <property type="entry name" value="C4-DICARBOXYLATE TRAP TRANSPORTER LARGE PERMEASE PROTEIN DCTM"/>
    <property type="match status" value="1"/>
</dbReference>
<gene>
    <name evidence="9" type="ORF">SAMN04488056_11914</name>
</gene>
<evidence type="ECO:0000256" key="4">
    <source>
        <dbReference type="ARBA" id="ARBA00022692"/>
    </source>
</evidence>
<evidence type="ECO:0000259" key="8">
    <source>
        <dbReference type="Pfam" id="PF06808"/>
    </source>
</evidence>
<keyword evidence="6 7" id="KW-0472">Membrane</keyword>
<comment type="subcellular location">
    <subcellularLocation>
        <location evidence="1 7">Cell inner membrane</location>
        <topology evidence="1 7">Multi-pass membrane protein</topology>
    </subcellularLocation>
</comment>
<evidence type="ECO:0000256" key="2">
    <source>
        <dbReference type="ARBA" id="ARBA00022475"/>
    </source>
</evidence>
<feature type="transmembrane region" description="Helical" evidence="7">
    <location>
        <begin position="317"/>
        <end position="338"/>
    </location>
</feature>
<dbReference type="GO" id="GO:0022857">
    <property type="term" value="F:transmembrane transporter activity"/>
    <property type="evidence" value="ECO:0007669"/>
    <property type="project" value="UniProtKB-UniRule"/>
</dbReference>
<evidence type="ECO:0000256" key="5">
    <source>
        <dbReference type="ARBA" id="ARBA00022989"/>
    </source>
</evidence>
<evidence type="ECO:0000256" key="1">
    <source>
        <dbReference type="ARBA" id="ARBA00004429"/>
    </source>
</evidence>
<keyword evidence="3 7" id="KW-0997">Cell inner membrane</keyword>
<evidence type="ECO:0000313" key="9">
    <source>
        <dbReference type="EMBL" id="SFP03832.1"/>
    </source>
</evidence>
<comment type="subunit">
    <text evidence="7">The complex comprises the extracytoplasmic solute receptor protein and the two transmembrane proteins.</text>
</comment>
<keyword evidence="7" id="KW-0813">Transport</keyword>
<reference evidence="9 10" key="1">
    <citation type="submission" date="2016-10" db="EMBL/GenBank/DDBJ databases">
        <authorList>
            <person name="de Groot N.N."/>
        </authorList>
    </citation>
    <scope>NUCLEOTIDE SEQUENCE [LARGE SCALE GENOMIC DNA]</scope>
    <source>
        <strain evidence="9 10">CGMCC 1.9157</strain>
    </source>
</reference>
<evidence type="ECO:0000256" key="3">
    <source>
        <dbReference type="ARBA" id="ARBA00022519"/>
    </source>
</evidence>
<evidence type="ECO:0000256" key="7">
    <source>
        <dbReference type="RuleBase" id="RU369079"/>
    </source>
</evidence>
<dbReference type="InterPro" id="IPR004681">
    <property type="entry name" value="TRAP_DctM"/>
</dbReference>
<dbReference type="Pfam" id="PF06808">
    <property type="entry name" value="DctM"/>
    <property type="match status" value="1"/>
</dbReference>
<evidence type="ECO:0000313" key="10">
    <source>
        <dbReference type="Proteomes" id="UP000199236"/>
    </source>
</evidence>
<feature type="transmembrane region" description="Helical" evidence="7">
    <location>
        <begin position="350"/>
        <end position="376"/>
    </location>
</feature>
<feature type="transmembrane region" description="Helical" evidence="7">
    <location>
        <begin position="49"/>
        <end position="73"/>
    </location>
</feature>
<dbReference type="PIRSF" id="PIRSF006066">
    <property type="entry name" value="HI0050"/>
    <property type="match status" value="1"/>
</dbReference>
<proteinExistence type="inferred from homology"/>
<dbReference type="InterPro" id="IPR010656">
    <property type="entry name" value="DctM"/>
</dbReference>
<dbReference type="EMBL" id="FOVR01000019">
    <property type="protein sequence ID" value="SFP03832.1"/>
    <property type="molecule type" value="Genomic_DNA"/>
</dbReference>
<feature type="transmembrane region" description="Helical" evidence="7">
    <location>
        <begin position="407"/>
        <end position="428"/>
    </location>
</feature>
<dbReference type="RefSeq" id="WP_090075453.1">
    <property type="nucleotide sequence ID" value="NZ_FOVR01000019.1"/>
</dbReference>
<sequence length="434" mass="46252">MSVIITTLLLALLVVLGSGIWVGLSLMGTGVTVISLFRDIPIDKLLPQYVFNILTTSELVALPLFVIMGEFLFRTKLSRSLFNGLAPWMGLLPGRLLHVNIVGCSIFAAISGSSAATTQVVGRISLTELLRRGYSRDIAIGSLAGAGTLGFLIPPSTVMIIYGVLAEESVLKLFTAGFLPGMLLALLFMAVIMIRTTINKDAIPEAEKRLRHVSMADRIYALKELAPALFLILVVLGSMYGGLATPSEAAAVGVFGAVFVAALQGGLSVKAVRDVALSSMQTCSMIGLIIVGATILGNVTSFLGIPNFMASFVSELQLSPFMLIFVLTCVYLLLGCFLEGFSMIVTTLPVVLPLVTAAGFDKVWFGVFLVIVVELAQITPPVGFNLFIIQGVTGDGIGYITRVTLPFVALMLAFIAFLAIFPEFVIWLPAVLYG</sequence>
<keyword evidence="5 7" id="KW-1133">Transmembrane helix</keyword>
<feature type="transmembrane region" description="Helical" evidence="7">
    <location>
        <begin position="284"/>
        <end position="305"/>
    </location>
</feature>
<dbReference type="NCBIfam" id="TIGR00786">
    <property type="entry name" value="dctM"/>
    <property type="match status" value="1"/>
</dbReference>
<dbReference type="GO" id="GO:0005886">
    <property type="term" value="C:plasma membrane"/>
    <property type="evidence" value="ECO:0007669"/>
    <property type="project" value="UniProtKB-SubCell"/>
</dbReference>
<feature type="transmembrane region" description="Helical" evidence="7">
    <location>
        <begin position="138"/>
        <end position="165"/>
    </location>
</feature>
<feature type="transmembrane region" description="Helical" evidence="7">
    <location>
        <begin position="382"/>
        <end position="400"/>
    </location>
</feature>
<comment type="similarity">
    <text evidence="7">Belongs to the TRAP transporter large permease family.</text>
</comment>
<organism evidence="9 10">
    <name type="scientific">Cohaesibacter marisflavi</name>
    <dbReference type="NCBI Taxonomy" id="655353"/>
    <lineage>
        <taxon>Bacteria</taxon>
        <taxon>Pseudomonadati</taxon>
        <taxon>Pseudomonadota</taxon>
        <taxon>Alphaproteobacteria</taxon>
        <taxon>Hyphomicrobiales</taxon>
        <taxon>Cohaesibacteraceae</taxon>
    </lineage>
</organism>
<dbReference type="PANTHER" id="PTHR33362">
    <property type="entry name" value="SIALIC ACID TRAP TRANSPORTER PERMEASE PROTEIN SIAT-RELATED"/>
    <property type="match status" value="1"/>
</dbReference>
<feature type="transmembrane region" description="Helical" evidence="7">
    <location>
        <begin position="177"/>
        <end position="198"/>
    </location>
</feature>
<feature type="transmembrane region" description="Helical" evidence="7">
    <location>
        <begin position="219"/>
        <end position="243"/>
    </location>
</feature>
<comment type="function">
    <text evidence="7">Part of the tripartite ATP-independent periplasmic (TRAP) transport system.</text>
</comment>
<protein>
    <recommendedName>
        <fullName evidence="7">TRAP transporter large permease protein</fullName>
    </recommendedName>
</protein>
<keyword evidence="2" id="KW-1003">Cell membrane</keyword>
<evidence type="ECO:0000256" key="6">
    <source>
        <dbReference type="ARBA" id="ARBA00023136"/>
    </source>
</evidence>
<keyword evidence="10" id="KW-1185">Reference proteome</keyword>
<dbReference type="AlphaFoldDB" id="A0A1I5M2Q2"/>
<name>A0A1I5M2Q2_9HYPH</name>
<feature type="transmembrane region" description="Helical" evidence="7">
    <location>
        <begin position="249"/>
        <end position="272"/>
    </location>
</feature>
<comment type="caution">
    <text evidence="7">Lacks conserved residue(s) required for the propagation of feature annotation.</text>
</comment>
<dbReference type="Proteomes" id="UP000199236">
    <property type="component" value="Unassembled WGS sequence"/>
</dbReference>
<dbReference type="OrthoDB" id="8043430at2"/>
<accession>A0A1I5M2Q2</accession>
<dbReference type="STRING" id="655353.SAMN04488056_11914"/>
<keyword evidence="4 7" id="KW-0812">Transmembrane</keyword>
<feature type="domain" description="TRAP C4-dicarboxylate transport system permease DctM subunit" evidence="8">
    <location>
        <begin position="10"/>
        <end position="424"/>
    </location>
</feature>